<keyword evidence="1" id="KW-0732">Signal</keyword>
<comment type="caution">
    <text evidence="2">The sequence shown here is derived from an EMBL/GenBank/DDBJ whole genome shotgun (WGS) entry which is preliminary data.</text>
</comment>
<dbReference type="AlphaFoldDB" id="A0AAE0F454"/>
<proteinExistence type="predicted"/>
<gene>
    <name evidence="2" type="ORF">CYMTET_39961</name>
</gene>
<organism evidence="2 3">
    <name type="scientific">Cymbomonas tetramitiformis</name>
    <dbReference type="NCBI Taxonomy" id="36881"/>
    <lineage>
        <taxon>Eukaryota</taxon>
        <taxon>Viridiplantae</taxon>
        <taxon>Chlorophyta</taxon>
        <taxon>Pyramimonadophyceae</taxon>
        <taxon>Pyramimonadales</taxon>
        <taxon>Pyramimonadaceae</taxon>
        <taxon>Cymbomonas</taxon>
    </lineage>
</organism>
<feature type="signal peptide" evidence="1">
    <location>
        <begin position="1"/>
        <end position="17"/>
    </location>
</feature>
<name>A0AAE0F454_9CHLO</name>
<reference evidence="2 3" key="1">
    <citation type="journal article" date="2015" name="Genome Biol. Evol.">
        <title>Comparative Genomics of a Bacterivorous Green Alga Reveals Evolutionary Causalities and Consequences of Phago-Mixotrophic Mode of Nutrition.</title>
        <authorList>
            <person name="Burns J.A."/>
            <person name="Paasch A."/>
            <person name="Narechania A."/>
            <person name="Kim E."/>
        </authorList>
    </citation>
    <scope>NUCLEOTIDE SEQUENCE [LARGE SCALE GENOMIC DNA]</scope>
    <source>
        <strain evidence="2 3">PLY_AMNH</strain>
    </source>
</reference>
<accession>A0AAE0F454</accession>
<feature type="chain" id="PRO_5042022438" evidence="1">
    <location>
        <begin position="18"/>
        <end position="146"/>
    </location>
</feature>
<keyword evidence="3" id="KW-1185">Reference proteome</keyword>
<evidence type="ECO:0000313" key="2">
    <source>
        <dbReference type="EMBL" id="KAK3250672.1"/>
    </source>
</evidence>
<evidence type="ECO:0000256" key="1">
    <source>
        <dbReference type="SAM" id="SignalP"/>
    </source>
</evidence>
<dbReference type="EMBL" id="LGRX02026570">
    <property type="protein sequence ID" value="KAK3250672.1"/>
    <property type="molecule type" value="Genomic_DNA"/>
</dbReference>
<dbReference type="Proteomes" id="UP001190700">
    <property type="component" value="Unassembled WGS sequence"/>
</dbReference>
<sequence>MGWPRPACLALFRVRRGAWWVLQGDVRALLRLASICSQLLSGLPTDLLEDGVHLSQLRELRLKEELLTKAEVTEVKACEAVSTEYCSTAFAPAKATRETESLPPTPKHMELAIEWRMSFKRILERTAQRCFMAATSLQTGAIALND</sequence>
<protein>
    <submittedName>
        <fullName evidence="2">Uncharacterized protein</fullName>
    </submittedName>
</protein>
<evidence type="ECO:0000313" key="3">
    <source>
        <dbReference type="Proteomes" id="UP001190700"/>
    </source>
</evidence>